<organism evidence="2 3">
    <name type="scientific">Aureobasidium namibiae CBS 147.97</name>
    <dbReference type="NCBI Taxonomy" id="1043004"/>
    <lineage>
        <taxon>Eukaryota</taxon>
        <taxon>Fungi</taxon>
        <taxon>Dikarya</taxon>
        <taxon>Ascomycota</taxon>
        <taxon>Pezizomycotina</taxon>
        <taxon>Dothideomycetes</taxon>
        <taxon>Dothideomycetidae</taxon>
        <taxon>Dothideales</taxon>
        <taxon>Saccotheciaceae</taxon>
        <taxon>Aureobasidium</taxon>
    </lineage>
</organism>
<dbReference type="EMBL" id="KL584732">
    <property type="protein sequence ID" value="KEQ68294.1"/>
    <property type="molecule type" value="Genomic_DNA"/>
</dbReference>
<feature type="compositionally biased region" description="Polar residues" evidence="1">
    <location>
        <begin position="30"/>
        <end position="45"/>
    </location>
</feature>
<evidence type="ECO:0000256" key="1">
    <source>
        <dbReference type="SAM" id="MobiDB-lite"/>
    </source>
</evidence>
<dbReference type="AlphaFoldDB" id="A0A074W9J9"/>
<dbReference type="STRING" id="1043004.A0A074W9J9"/>
<dbReference type="OrthoDB" id="5398396at2759"/>
<keyword evidence="3" id="KW-1185">Reference proteome</keyword>
<dbReference type="GeneID" id="25415955"/>
<sequence>MSFFGGPSSHRSSASRTTNSRSRPTFPRAPSSTASFFSRNGGSSSYYKRRPRDGYIQSLIHKLKRLIRELWEYAQRHPFKAFMAVVVPLISAGGALHGLLKQFGVRIPFGLDGMFDTRSGYSSYGARSYGAYDGYGDGVGNVFGGGGMETVGGLMKVARAFM</sequence>
<feature type="compositionally biased region" description="Low complexity" evidence="1">
    <location>
        <begin position="7"/>
        <end position="28"/>
    </location>
</feature>
<reference evidence="2 3" key="1">
    <citation type="journal article" date="2014" name="BMC Genomics">
        <title>Genome sequencing of four Aureobasidium pullulans varieties: biotechnological potential, stress tolerance, and description of new species.</title>
        <authorList>
            <person name="Gostin Ar C."/>
            <person name="Ohm R.A."/>
            <person name="Kogej T."/>
            <person name="Sonjak S."/>
            <person name="Turk M."/>
            <person name="Zajc J."/>
            <person name="Zalar P."/>
            <person name="Grube M."/>
            <person name="Sun H."/>
            <person name="Han J."/>
            <person name="Sharma A."/>
            <person name="Chiniquy J."/>
            <person name="Ngan C.Y."/>
            <person name="Lipzen A."/>
            <person name="Barry K."/>
            <person name="Grigoriev I.V."/>
            <person name="Gunde-Cimerman N."/>
        </authorList>
    </citation>
    <scope>NUCLEOTIDE SEQUENCE [LARGE SCALE GENOMIC DNA]</scope>
    <source>
        <strain evidence="2 3">CBS 147.97</strain>
    </source>
</reference>
<protein>
    <submittedName>
        <fullName evidence="2">Uncharacterized protein</fullName>
    </submittedName>
</protein>
<dbReference type="RefSeq" id="XP_013422497.1">
    <property type="nucleotide sequence ID" value="XM_013567043.1"/>
</dbReference>
<evidence type="ECO:0000313" key="2">
    <source>
        <dbReference type="EMBL" id="KEQ68294.1"/>
    </source>
</evidence>
<name>A0A074W9J9_9PEZI</name>
<dbReference type="Proteomes" id="UP000027730">
    <property type="component" value="Unassembled WGS sequence"/>
</dbReference>
<accession>A0A074W9J9</accession>
<proteinExistence type="predicted"/>
<evidence type="ECO:0000313" key="3">
    <source>
        <dbReference type="Proteomes" id="UP000027730"/>
    </source>
</evidence>
<dbReference type="HOGENOM" id="CLU_073109_1_0_1"/>
<gene>
    <name evidence="2" type="ORF">M436DRAFT_77034</name>
</gene>
<feature type="region of interest" description="Disordered" evidence="1">
    <location>
        <begin position="1"/>
        <end position="45"/>
    </location>
</feature>